<dbReference type="EMBL" id="JBHMFI010000001">
    <property type="protein sequence ID" value="MFB9073291.1"/>
    <property type="molecule type" value="Genomic_DNA"/>
</dbReference>
<proteinExistence type="predicted"/>
<protein>
    <submittedName>
        <fullName evidence="2">Uncharacterized protein</fullName>
    </submittedName>
</protein>
<name>A0ABV5G2X9_9MICC</name>
<reference evidence="2 3" key="1">
    <citation type="submission" date="2024-09" db="EMBL/GenBank/DDBJ databases">
        <authorList>
            <person name="Sun Q."/>
            <person name="Mori K."/>
        </authorList>
    </citation>
    <scope>NUCLEOTIDE SEQUENCE [LARGE SCALE GENOMIC DNA]</scope>
    <source>
        <strain evidence="2 3">CCM 7609</strain>
    </source>
</reference>
<sequence>MARVGGFGGGLGLAGGGHPVLGEDGGPRGLDLQQVEQVVRVRGLEHCGGAGGQGVQQAGVGLHGQRRQPRHSGQPGQTN</sequence>
<comment type="caution">
    <text evidence="2">The sequence shown here is derived from an EMBL/GenBank/DDBJ whole genome shotgun (WGS) entry which is preliminary data.</text>
</comment>
<feature type="region of interest" description="Disordered" evidence="1">
    <location>
        <begin position="46"/>
        <end position="79"/>
    </location>
</feature>
<evidence type="ECO:0000313" key="3">
    <source>
        <dbReference type="Proteomes" id="UP001589575"/>
    </source>
</evidence>
<evidence type="ECO:0000256" key="1">
    <source>
        <dbReference type="SAM" id="MobiDB-lite"/>
    </source>
</evidence>
<feature type="compositionally biased region" description="Gly residues" evidence="1">
    <location>
        <begin position="1"/>
        <end position="28"/>
    </location>
</feature>
<gene>
    <name evidence="2" type="ORF">ACFFX0_19660</name>
</gene>
<organism evidence="2 3">
    <name type="scientific">Citricoccus parietis</name>
    <dbReference type="NCBI Taxonomy" id="592307"/>
    <lineage>
        <taxon>Bacteria</taxon>
        <taxon>Bacillati</taxon>
        <taxon>Actinomycetota</taxon>
        <taxon>Actinomycetes</taxon>
        <taxon>Micrococcales</taxon>
        <taxon>Micrococcaceae</taxon>
        <taxon>Citricoccus</taxon>
    </lineage>
</organism>
<dbReference type="Proteomes" id="UP001589575">
    <property type="component" value="Unassembled WGS sequence"/>
</dbReference>
<keyword evidence="3" id="KW-1185">Reference proteome</keyword>
<feature type="region of interest" description="Disordered" evidence="1">
    <location>
        <begin position="1"/>
        <end position="29"/>
    </location>
</feature>
<accession>A0ABV5G2X9</accession>
<evidence type="ECO:0000313" key="2">
    <source>
        <dbReference type="EMBL" id="MFB9073291.1"/>
    </source>
</evidence>